<dbReference type="InterPro" id="IPR046948">
    <property type="entry name" value="ATL20-22-like"/>
</dbReference>
<evidence type="ECO:0000256" key="9">
    <source>
        <dbReference type="ARBA" id="ARBA00022786"/>
    </source>
</evidence>
<dbReference type="GO" id="GO:0016020">
    <property type="term" value="C:membrane"/>
    <property type="evidence" value="ECO:0007669"/>
    <property type="project" value="UniProtKB-SubCell"/>
</dbReference>
<evidence type="ECO:0000256" key="1">
    <source>
        <dbReference type="ARBA" id="ARBA00000900"/>
    </source>
</evidence>
<keyword evidence="7" id="KW-0479">Metal-binding</keyword>
<dbReference type="EC" id="2.3.2.27" evidence="4"/>
<evidence type="ECO:0000256" key="2">
    <source>
        <dbReference type="ARBA" id="ARBA00004167"/>
    </source>
</evidence>
<evidence type="ECO:0000256" key="3">
    <source>
        <dbReference type="ARBA" id="ARBA00004906"/>
    </source>
</evidence>
<evidence type="ECO:0000256" key="13">
    <source>
        <dbReference type="ARBA" id="ARBA00024209"/>
    </source>
</evidence>
<evidence type="ECO:0000313" key="15">
    <source>
        <dbReference type="EMBL" id="PRQ17423.1"/>
    </source>
</evidence>
<keyword evidence="10" id="KW-0862">Zinc</keyword>
<evidence type="ECO:0000256" key="10">
    <source>
        <dbReference type="ARBA" id="ARBA00022833"/>
    </source>
</evidence>
<reference evidence="15 16" key="1">
    <citation type="journal article" date="2018" name="Nat. Genet.">
        <title>The Rosa genome provides new insights in the design of modern roses.</title>
        <authorList>
            <person name="Bendahmane M."/>
        </authorList>
    </citation>
    <scope>NUCLEOTIDE SEQUENCE [LARGE SCALE GENOMIC DNA]</scope>
    <source>
        <strain evidence="16">cv. Old Blush</strain>
    </source>
</reference>
<comment type="caution">
    <text evidence="15">The sequence shown here is derived from an EMBL/GenBank/DDBJ whole genome shotgun (WGS) entry which is preliminary data.</text>
</comment>
<accession>A0A2P6P665</accession>
<comment type="similarity">
    <text evidence="13">Belongs to the RING-type zinc finger family. ATL subfamily.</text>
</comment>
<dbReference type="PANTHER" id="PTHR46279:SF31">
    <property type="entry name" value="RING-H2 FINGER PROTEIN ATL20-LIKE ISOFORM X1"/>
    <property type="match status" value="1"/>
</dbReference>
<dbReference type="Gramene" id="PRQ17423">
    <property type="protein sequence ID" value="PRQ17423"/>
    <property type="gene ID" value="RchiOBHm_Chr7g0194831"/>
</dbReference>
<dbReference type="Proteomes" id="UP000238479">
    <property type="component" value="Chromosome 7"/>
</dbReference>
<comment type="pathway">
    <text evidence="3">Protein modification; protein ubiquitination.</text>
</comment>
<evidence type="ECO:0000256" key="6">
    <source>
        <dbReference type="ARBA" id="ARBA00022692"/>
    </source>
</evidence>
<evidence type="ECO:0000256" key="5">
    <source>
        <dbReference type="ARBA" id="ARBA00022679"/>
    </source>
</evidence>
<feature type="transmembrane region" description="Helical" evidence="14">
    <location>
        <begin position="15"/>
        <end position="38"/>
    </location>
</feature>
<keyword evidence="11 14" id="KW-1133">Transmembrane helix</keyword>
<dbReference type="EMBL" id="PDCK01000045">
    <property type="protein sequence ID" value="PRQ17423.1"/>
    <property type="molecule type" value="Genomic_DNA"/>
</dbReference>
<evidence type="ECO:0000256" key="12">
    <source>
        <dbReference type="ARBA" id="ARBA00023136"/>
    </source>
</evidence>
<comment type="subcellular location">
    <subcellularLocation>
        <location evidence="2">Membrane</location>
        <topology evidence="2">Single-pass membrane protein</topology>
    </subcellularLocation>
</comment>
<dbReference type="PANTHER" id="PTHR46279">
    <property type="entry name" value="RING/U-BOX SUPERFAMILY PROTEIN"/>
    <property type="match status" value="1"/>
</dbReference>
<keyword evidence="8" id="KW-0863">Zinc-finger</keyword>
<proteinExistence type="inferred from homology"/>
<keyword evidence="5" id="KW-0808">Transferase</keyword>
<dbReference type="GO" id="GO:0008270">
    <property type="term" value="F:zinc ion binding"/>
    <property type="evidence" value="ECO:0007669"/>
    <property type="project" value="UniProtKB-KW"/>
</dbReference>
<evidence type="ECO:0000256" key="4">
    <source>
        <dbReference type="ARBA" id="ARBA00012483"/>
    </source>
</evidence>
<protein>
    <recommendedName>
        <fullName evidence="4">RING-type E3 ubiquitin transferase</fullName>
        <ecNumber evidence="4">2.3.2.27</ecNumber>
    </recommendedName>
</protein>
<name>A0A2P6P665_ROSCH</name>
<sequence>MQFDVSISAFPSLKISVKIGVLMSGGIIFVLWCMIWVWKRVRVTQREQSFTEMSNLTIDHSSPQFMMGLDAATIKSYPKTELGESGELPEPNDNTCLICLGDFLTIP</sequence>
<dbReference type="AlphaFoldDB" id="A0A2P6P665"/>
<keyword evidence="16" id="KW-1185">Reference proteome</keyword>
<evidence type="ECO:0000256" key="11">
    <source>
        <dbReference type="ARBA" id="ARBA00022989"/>
    </source>
</evidence>
<keyword evidence="6 14" id="KW-0812">Transmembrane</keyword>
<evidence type="ECO:0000256" key="8">
    <source>
        <dbReference type="ARBA" id="ARBA00022771"/>
    </source>
</evidence>
<dbReference type="GO" id="GO:0061630">
    <property type="term" value="F:ubiquitin protein ligase activity"/>
    <property type="evidence" value="ECO:0007669"/>
    <property type="project" value="UniProtKB-EC"/>
</dbReference>
<organism evidence="15 16">
    <name type="scientific">Rosa chinensis</name>
    <name type="common">China rose</name>
    <dbReference type="NCBI Taxonomy" id="74649"/>
    <lineage>
        <taxon>Eukaryota</taxon>
        <taxon>Viridiplantae</taxon>
        <taxon>Streptophyta</taxon>
        <taxon>Embryophyta</taxon>
        <taxon>Tracheophyta</taxon>
        <taxon>Spermatophyta</taxon>
        <taxon>Magnoliopsida</taxon>
        <taxon>eudicotyledons</taxon>
        <taxon>Gunneridae</taxon>
        <taxon>Pentapetalae</taxon>
        <taxon>rosids</taxon>
        <taxon>fabids</taxon>
        <taxon>Rosales</taxon>
        <taxon>Rosaceae</taxon>
        <taxon>Rosoideae</taxon>
        <taxon>Rosoideae incertae sedis</taxon>
        <taxon>Rosa</taxon>
    </lineage>
</organism>
<evidence type="ECO:0000256" key="14">
    <source>
        <dbReference type="SAM" id="Phobius"/>
    </source>
</evidence>
<gene>
    <name evidence="15" type="ORF">RchiOBHm_Chr7g0194831</name>
</gene>
<keyword evidence="9" id="KW-0833">Ubl conjugation pathway</keyword>
<evidence type="ECO:0000313" key="16">
    <source>
        <dbReference type="Proteomes" id="UP000238479"/>
    </source>
</evidence>
<keyword evidence="12 14" id="KW-0472">Membrane</keyword>
<comment type="catalytic activity">
    <reaction evidence="1">
        <text>S-ubiquitinyl-[E2 ubiquitin-conjugating enzyme]-L-cysteine + [acceptor protein]-L-lysine = [E2 ubiquitin-conjugating enzyme]-L-cysteine + N(6)-ubiquitinyl-[acceptor protein]-L-lysine.</text>
        <dbReference type="EC" id="2.3.2.27"/>
    </reaction>
</comment>
<evidence type="ECO:0000256" key="7">
    <source>
        <dbReference type="ARBA" id="ARBA00022723"/>
    </source>
</evidence>